<evidence type="ECO:0000256" key="3">
    <source>
        <dbReference type="ARBA" id="ARBA00022525"/>
    </source>
</evidence>
<proteinExistence type="inferred from homology"/>
<feature type="domain" description="Gp5/Type VI secretion system Vgr protein OB-fold" evidence="4">
    <location>
        <begin position="165"/>
        <end position="232"/>
    </location>
</feature>
<dbReference type="Gene3D" id="2.30.110.50">
    <property type="match status" value="1"/>
</dbReference>
<feature type="non-terminal residue" evidence="6">
    <location>
        <position position="1"/>
    </location>
</feature>
<dbReference type="InterPro" id="IPR017847">
    <property type="entry name" value="T6SS_RhsGE_Vgr_subset"/>
</dbReference>
<comment type="subcellular location">
    <subcellularLocation>
        <location evidence="1">Secreted</location>
    </subcellularLocation>
</comment>
<dbReference type="Pfam" id="PF04717">
    <property type="entry name" value="Phage_base_V"/>
    <property type="match status" value="1"/>
</dbReference>
<dbReference type="InterPro" id="IPR050708">
    <property type="entry name" value="T6SS_VgrG/RHS"/>
</dbReference>
<dbReference type="InterPro" id="IPR054030">
    <property type="entry name" value="Gp5_Vgr_C"/>
</dbReference>
<dbReference type="PANTHER" id="PTHR32305:SF15">
    <property type="entry name" value="PROTEIN RHSA-RELATED"/>
    <property type="match status" value="1"/>
</dbReference>
<dbReference type="AlphaFoldDB" id="A0A1H9WES2"/>
<dbReference type="Proteomes" id="UP000186904">
    <property type="component" value="Unassembled WGS sequence"/>
</dbReference>
<dbReference type="Pfam" id="PF05954">
    <property type="entry name" value="Phage_GPD"/>
    <property type="match status" value="1"/>
</dbReference>
<feature type="domain" description="Gp5/Type VI secretion system Vgr C-terminal trimerisation" evidence="5">
    <location>
        <begin position="249"/>
        <end position="355"/>
    </location>
</feature>
<dbReference type="GO" id="GO:0005576">
    <property type="term" value="C:extracellular region"/>
    <property type="evidence" value="ECO:0007669"/>
    <property type="project" value="UniProtKB-SubCell"/>
</dbReference>
<evidence type="ECO:0000313" key="7">
    <source>
        <dbReference type="Proteomes" id="UP000186904"/>
    </source>
</evidence>
<dbReference type="InterPro" id="IPR037026">
    <property type="entry name" value="Vgr_OB-fold_dom_sf"/>
</dbReference>
<dbReference type="SUPFAM" id="SSF69279">
    <property type="entry name" value="Phage tail proteins"/>
    <property type="match status" value="1"/>
</dbReference>
<dbReference type="RefSeq" id="WP_083392535.1">
    <property type="nucleotide sequence ID" value="NZ_FOGN01000008.1"/>
</dbReference>
<evidence type="ECO:0000256" key="1">
    <source>
        <dbReference type="ARBA" id="ARBA00004613"/>
    </source>
</evidence>
<sequence>VSRRDYNFEKPRLLMESKAQSEALPTLEDYDYPGRFQDRTRGQHLATRTLEAHRSDYRVAQGDSDQPTLISGHFLALTEHPRQEWNDLWLLTSVTHEGKQPQVLEESVTSVTNPGDDFTQGYRNTFTATPWDVIFRPPTQHKKHPINGTQTAVVTGPETEEIHCDEHGRVKVQFHWDRQGQANDKTSCWLRVASNWAGDRYGGIAIPRIGMEVLVTFLEGDPDQPLITGCLYHKTHQVPYSLPEHKTRSVFKTLSSPGGDGFNELRIEDKAGEEQIFIHAQRDWDQNIQNDQHIRVGNERHDRVEANSYTELLAEEHRTTHADRKTEIKADDHLTVANNQHVKLGTAHLLAAGREIHLKAGQKMVIEAGMEITLKAGGSFIKIDPSGVTLVGPQVRMNSGGSPANGSGVSALLPTIAGAADSDAAGQITQWPLANSPERLVAAAKDNLLLSSQCHRQPDGNCSLEACPCLSN</sequence>
<evidence type="ECO:0000259" key="4">
    <source>
        <dbReference type="Pfam" id="PF04717"/>
    </source>
</evidence>
<evidence type="ECO:0000313" key="6">
    <source>
        <dbReference type="EMBL" id="SES32410.1"/>
    </source>
</evidence>
<gene>
    <name evidence="6" type="ORF">SAMN05216589_3194</name>
</gene>
<reference evidence="6 7" key="1">
    <citation type="submission" date="2016-10" db="EMBL/GenBank/DDBJ databases">
        <authorList>
            <person name="de Groot N.N."/>
        </authorList>
    </citation>
    <scope>NUCLEOTIDE SEQUENCE [LARGE SCALE GENOMIC DNA]</scope>
    <source>
        <strain evidence="6 7">DSM 22558</strain>
    </source>
</reference>
<dbReference type="Pfam" id="PF22178">
    <property type="entry name" value="Gp5_trimer_C"/>
    <property type="match status" value="1"/>
</dbReference>
<dbReference type="SUPFAM" id="SSF69255">
    <property type="entry name" value="gp5 N-terminal domain-like"/>
    <property type="match status" value="1"/>
</dbReference>
<organism evidence="6 7">
    <name type="scientific">Halopseudomonas bauzanensis</name>
    <dbReference type="NCBI Taxonomy" id="653930"/>
    <lineage>
        <taxon>Bacteria</taxon>
        <taxon>Pseudomonadati</taxon>
        <taxon>Pseudomonadota</taxon>
        <taxon>Gammaproteobacteria</taxon>
        <taxon>Pseudomonadales</taxon>
        <taxon>Pseudomonadaceae</taxon>
        <taxon>Halopseudomonas</taxon>
    </lineage>
</organism>
<comment type="similarity">
    <text evidence="2">Belongs to the VgrG protein family.</text>
</comment>
<keyword evidence="3" id="KW-0964">Secreted</keyword>
<evidence type="ECO:0000256" key="2">
    <source>
        <dbReference type="ARBA" id="ARBA00005558"/>
    </source>
</evidence>
<protein>
    <submittedName>
        <fullName evidence="6">Type VI secretion system secreted protein VgrG</fullName>
    </submittedName>
</protein>
<dbReference type="NCBIfam" id="TIGR01646">
    <property type="entry name" value="vgr_GE"/>
    <property type="match status" value="1"/>
</dbReference>
<dbReference type="SUPFAM" id="SSF69349">
    <property type="entry name" value="Phage fibre proteins"/>
    <property type="match status" value="1"/>
</dbReference>
<dbReference type="InterPro" id="IPR006531">
    <property type="entry name" value="Gp5/Vgr_OB"/>
</dbReference>
<evidence type="ECO:0000259" key="5">
    <source>
        <dbReference type="Pfam" id="PF22178"/>
    </source>
</evidence>
<dbReference type="InterPro" id="IPR006533">
    <property type="entry name" value="T6SS_Vgr_RhsGE"/>
</dbReference>
<dbReference type="PANTHER" id="PTHR32305">
    <property type="match status" value="1"/>
</dbReference>
<accession>A0A1H9WES2</accession>
<dbReference type="Gene3D" id="2.40.50.230">
    <property type="entry name" value="Gp5 N-terminal domain"/>
    <property type="match status" value="1"/>
</dbReference>
<dbReference type="NCBIfam" id="TIGR03361">
    <property type="entry name" value="VI_Rhs_Vgr"/>
    <property type="match status" value="1"/>
</dbReference>
<dbReference type="EMBL" id="FOGN01000008">
    <property type="protein sequence ID" value="SES32410.1"/>
    <property type="molecule type" value="Genomic_DNA"/>
</dbReference>
<name>A0A1H9WES2_9GAMM</name>